<feature type="domain" description="HTH hxlR-type" evidence="4">
    <location>
        <begin position="13"/>
        <end position="107"/>
    </location>
</feature>
<keyword evidence="6" id="KW-1185">Reference proteome</keyword>
<dbReference type="STRING" id="1184609.KILIM_075_00290"/>
<organism evidence="5 6">
    <name type="scientific">Kineosphaera limosa NBRC 100340</name>
    <dbReference type="NCBI Taxonomy" id="1184609"/>
    <lineage>
        <taxon>Bacteria</taxon>
        <taxon>Bacillati</taxon>
        <taxon>Actinomycetota</taxon>
        <taxon>Actinomycetes</taxon>
        <taxon>Micrococcales</taxon>
        <taxon>Dermatophilaceae</taxon>
        <taxon>Kineosphaera</taxon>
    </lineage>
</organism>
<dbReference type="OrthoDB" id="9792527at2"/>
<name>K6WE82_9MICO</name>
<evidence type="ECO:0000259" key="4">
    <source>
        <dbReference type="PROSITE" id="PS51118"/>
    </source>
</evidence>
<proteinExistence type="predicted"/>
<dbReference type="eggNOG" id="COG1733">
    <property type="taxonomic scope" value="Bacteria"/>
</dbReference>
<gene>
    <name evidence="5" type="ORF">KILIM_075_00290</name>
</gene>
<dbReference type="Gene3D" id="1.10.10.10">
    <property type="entry name" value="Winged helix-like DNA-binding domain superfamily/Winged helix DNA-binding domain"/>
    <property type="match status" value="1"/>
</dbReference>
<keyword evidence="2" id="KW-0238">DNA-binding</keyword>
<reference evidence="5 6" key="1">
    <citation type="submission" date="2012-08" db="EMBL/GenBank/DDBJ databases">
        <title>Whole genome shotgun sequence of Kineosphaera limosa NBRC 100340.</title>
        <authorList>
            <person name="Yoshida I."/>
            <person name="Isaki S."/>
            <person name="Hosoyama A."/>
            <person name="Tsuchikane K."/>
            <person name="Katsumata H."/>
            <person name="Ando Y."/>
            <person name="Ohji S."/>
            <person name="Hamada M."/>
            <person name="Tamura T."/>
            <person name="Yamazoe A."/>
            <person name="Yamazaki S."/>
            <person name="Fujita N."/>
        </authorList>
    </citation>
    <scope>NUCLEOTIDE SEQUENCE [LARGE SCALE GENOMIC DNA]</scope>
    <source>
        <strain evidence="5 6">NBRC 100340</strain>
    </source>
</reference>
<evidence type="ECO:0000256" key="1">
    <source>
        <dbReference type="ARBA" id="ARBA00023015"/>
    </source>
</evidence>
<dbReference type="SUPFAM" id="SSF46785">
    <property type="entry name" value="Winged helix' DNA-binding domain"/>
    <property type="match status" value="1"/>
</dbReference>
<dbReference type="PANTHER" id="PTHR33204:SF18">
    <property type="entry name" value="TRANSCRIPTIONAL REGULATORY PROTEIN"/>
    <property type="match status" value="1"/>
</dbReference>
<comment type="caution">
    <text evidence="5">The sequence shown here is derived from an EMBL/GenBank/DDBJ whole genome shotgun (WGS) entry which is preliminary data.</text>
</comment>
<accession>K6WE82</accession>
<dbReference type="InterPro" id="IPR036388">
    <property type="entry name" value="WH-like_DNA-bd_sf"/>
</dbReference>
<dbReference type="PROSITE" id="PS51118">
    <property type="entry name" value="HTH_HXLR"/>
    <property type="match status" value="1"/>
</dbReference>
<keyword evidence="1" id="KW-0805">Transcription regulation</keyword>
<dbReference type="InterPro" id="IPR036390">
    <property type="entry name" value="WH_DNA-bd_sf"/>
</dbReference>
<dbReference type="InterPro" id="IPR002577">
    <property type="entry name" value="HTH_HxlR"/>
</dbReference>
<sequence length="230" mass="24553">MATRPGRSYGHYSGVARAVELVGERWALLIVRDLLVGSRRYGDLKANLPRIPTNILSDRLRELQQAGVIRRVPVVRGGYELTEVGRGLAPAVLALERWGWDLLGSPTDDDTLTADGLVITLTAAFRPAGARGVPPTRYEVAVGDAQAWAVVADGRLLVRPSGPTAVAAPDREIPRVPSDSTLRLDVTAEELHALLTTGASPATSPTSGPLLDRFSRTFRIESAAPGGHGR</sequence>
<evidence type="ECO:0000313" key="6">
    <source>
        <dbReference type="Proteomes" id="UP000008366"/>
    </source>
</evidence>
<protein>
    <submittedName>
        <fullName evidence="5">Putative HxlR family transcriptional regulator</fullName>
    </submittedName>
</protein>
<evidence type="ECO:0000256" key="3">
    <source>
        <dbReference type="ARBA" id="ARBA00023163"/>
    </source>
</evidence>
<dbReference type="AlphaFoldDB" id="K6WE82"/>
<dbReference type="Pfam" id="PF01638">
    <property type="entry name" value="HxlR"/>
    <property type="match status" value="1"/>
</dbReference>
<dbReference type="GO" id="GO:0003677">
    <property type="term" value="F:DNA binding"/>
    <property type="evidence" value="ECO:0007669"/>
    <property type="project" value="UniProtKB-KW"/>
</dbReference>
<dbReference type="PANTHER" id="PTHR33204">
    <property type="entry name" value="TRANSCRIPTIONAL REGULATOR, MARR FAMILY"/>
    <property type="match status" value="1"/>
</dbReference>
<dbReference type="RefSeq" id="WP_006594142.1">
    <property type="nucleotide sequence ID" value="NZ_BAHD01000075.1"/>
</dbReference>
<keyword evidence="3" id="KW-0804">Transcription</keyword>
<dbReference type="Proteomes" id="UP000008366">
    <property type="component" value="Unassembled WGS sequence"/>
</dbReference>
<evidence type="ECO:0000256" key="2">
    <source>
        <dbReference type="ARBA" id="ARBA00023125"/>
    </source>
</evidence>
<evidence type="ECO:0000313" key="5">
    <source>
        <dbReference type="EMBL" id="GAB97610.1"/>
    </source>
</evidence>
<dbReference type="EMBL" id="BAHD01000075">
    <property type="protein sequence ID" value="GAB97610.1"/>
    <property type="molecule type" value="Genomic_DNA"/>
</dbReference>